<sequence length="294" mass="32080">MRPTRRVRFMQVDVFTSSPFKGNPLAVVFDADDLDTEQMQTIARWTNLSETAFLLRPTDPEADYRVRIFTTTYEMPFAGHPTLGSAHALLANGYRPKRAGHLVQQCNIGLVQLAEQAPGHWAFAAPPATFTPLDAIHHAALAQAWHTDALDLGAPPCLVNNGPAWLVTRVPSADACLALHPDLARLERFAYDTGIHKFAFYGPHANDGPTTFEVRCLITGGDIGIEEDPVTGSANAGIACLLRQQNLHPGDSYTVRQGTALKRDGRLSIRYDETGTPWIGGTTETMIEGSIHLA</sequence>
<organism evidence="2 3">
    <name type="scientific">Dyella koreensis</name>
    <dbReference type="NCBI Taxonomy" id="311235"/>
    <lineage>
        <taxon>Bacteria</taxon>
        <taxon>Pseudomonadati</taxon>
        <taxon>Pseudomonadota</taxon>
        <taxon>Gammaproteobacteria</taxon>
        <taxon>Lysobacterales</taxon>
        <taxon>Rhodanobacteraceae</taxon>
        <taxon>Dyella</taxon>
    </lineage>
</organism>
<gene>
    <name evidence="2" type="ORF">ISS97_02050</name>
</gene>
<comment type="caution">
    <text evidence="2">The sequence shown here is derived from an EMBL/GenBank/DDBJ whole genome shotgun (WGS) entry which is preliminary data.</text>
</comment>
<dbReference type="Gene3D" id="3.10.310.10">
    <property type="entry name" value="Diaminopimelate Epimerase, Chain A, domain 1"/>
    <property type="match status" value="2"/>
</dbReference>
<evidence type="ECO:0000256" key="1">
    <source>
        <dbReference type="ARBA" id="ARBA00008270"/>
    </source>
</evidence>
<keyword evidence="3" id="KW-1185">Reference proteome</keyword>
<name>A0ABW8JZF5_9GAMM</name>
<dbReference type="InterPro" id="IPR003719">
    <property type="entry name" value="Phenazine_PhzF-like"/>
</dbReference>
<dbReference type="SUPFAM" id="SSF54506">
    <property type="entry name" value="Diaminopimelate epimerase-like"/>
    <property type="match status" value="1"/>
</dbReference>
<dbReference type="RefSeq" id="WP_379984693.1">
    <property type="nucleotide sequence ID" value="NZ_JADIKD010000006.1"/>
</dbReference>
<dbReference type="PIRSF" id="PIRSF016184">
    <property type="entry name" value="PhzC_PhzF"/>
    <property type="match status" value="1"/>
</dbReference>
<dbReference type="Proteomes" id="UP001620408">
    <property type="component" value="Unassembled WGS sequence"/>
</dbReference>
<dbReference type="NCBIfam" id="TIGR00654">
    <property type="entry name" value="PhzF_family"/>
    <property type="match status" value="1"/>
</dbReference>
<dbReference type="PANTHER" id="PTHR13774:SF32">
    <property type="entry name" value="ANTISENSE-ENHANCING SEQUENCE 1"/>
    <property type="match status" value="1"/>
</dbReference>
<comment type="similarity">
    <text evidence="1">Belongs to the PhzF family.</text>
</comment>
<dbReference type="EMBL" id="JADIKD010000006">
    <property type="protein sequence ID" value="MFK2916033.1"/>
    <property type="molecule type" value="Genomic_DNA"/>
</dbReference>
<protein>
    <submittedName>
        <fullName evidence="2">PhzF family phenazine biosynthesis protein</fullName>
    </submittedName>
</protein>
<proteinExistence type="inferred from homology"/>
<evidence type="ECO:0000313" key="3">
    <source>
        <dbReference type="Proteomes" id="UP001620408"/>
    </source>
</evidence>
<dbReference type="Pfam" id="PF02567">
    <property type="entry name" value="PhzC-PhzF"/>
    <property type="match status" value="1"/>
</dbReference>
<accession>A0ABW8JZF5</accession>
<dbReference type="PANTHER" id="PTHR13774">
    <property type="entry name" value="PHENAZINE BIOSYNTHESIS PROTEIN"/>
    <property type="match status" value="1"/>
</dbReference>
<evidence type="ECO:0000313" key="2">
    <source>
        <dbReference type="EMBL" id="MFK2916033.1"/>
    </source>
</evidence>
<reference evidence="2 3" key="1">
    <citation type="submission" date="2020-10" db="EMBL/GenBank/DDBJ databases">
        <title>Phylogeny of dyella-like bacteria.</title>
        <authorList>
            <person name="Fu J."/>
        </authorList>
    </citation>
    <scope>NUCLEOTIDE SEQUENCE [LARGE SCALE GENOMIC DNA]</scope>
    <source>
        <strain evidence="2 3">BB4</strain>
    </source>
</reference>